<dbReference type="SUPFAM" id="SSF53335">
    <property type="entry name" value="S-adenosyl-L-methionine-dependent methyltransferases"/>
    <property type="match status" value="1"/>
</dbReference>
<dbReference type="CDD" id="cd02440">
    <property type="entry name" value="AdoMet_MTases"/>
    <property type="match status" value="1"/>
</dbReference>
<evidence type="ECO:0000313" key="10">
    <source>
        <dbReference type="Proteomes" id="UP000283509"/>
    </source>
</evidence>
<reference evidence="9 10" key="1">
    <citation type="submission" date="2018-04" db="EMBL/GenBank/DDBJ databases">
        <authorList>
            <person name="Zhang X."/>
            <person name="Yuan J."/>
            <person name="Li F."/>
            <person name="Xiang J."/>
        </authorList>
    </citation>
    <scope>NUCLEOTIDE SEQUENCE [LARGE SCALE GENOMIC DNA]</scope>
    <source>
        <tissue evidence="9">Muscle</tissue>
    </source>
</reference>
<dbReference type="EMBL" id="QCYY01002555">
    <property type="protein sequence ID" value="ROT69535.1"/>
    <property type="molecule type" value="Genomic_DNA"/>
</dbReference>
<dbReference type="Pfam" id="PF05958">
    <property type="entry name" value="tRNA_U5-meth_tr"/>
    <property type="match status" value="1"/>
</dbReference>
<keyword evidence="10" id="KW-1185">Reference proteome</keyword>
<dbReference type="Gene3D" id="2.40.50.1070">
    <property type="match status" value="1"/>
</dbReference>
<feature type="compositionally biased region" description="Basic and acidic residues" evidence="8">
    <location>
        <begin position="575"/>
        <end position="591"/>
    </location>
</feature>
<dbReference type="GO" id="GO:0030697">
    <property type="term" value="F:tRNA (uracil(54)-C5)-methyltransferase activity, S-adenosyl methionine-dependent"/>
    <property type="evidence" value="ECO:0007669"/>
    <property type="project" value="UniProtKB-EC"/>
</dbReference>
<dbReference type="InterPro" id="IPR010280">
    <property type="entry name" value="U5_MeTrfase_fam"/>
</dbReference>
<evidence type="ECO:0000256" key="1">
    <source>
        <dbReference type="ARBA" id="ARBA00022603"/>
    </source>
</evidence>
<keyword evidence="2 6" id="KW-0808">Transferase</keyword>
<dbReference type="GO" id="GO:0006396">
    <property type="term" value="P:RNA processing"/>
    <property type="evidence" value="ECO:0007669"/>
    <property type="project" value="InterPro"/>
</dbReference>
<dbReference type="GO" id="GO:0003723">
    <property type="term" value="F:RNA binding"/>
    <property type="evidence" value="ECO:0007669"/>
    <property type="project" value="TreeGrafter"/>
</dbReference>
<feature type="region of interest" description="Disordered" evidence="8">
    <location>
        <begin position="559"/>
        <end position="591"/>
    </location>
</feature>
<comment type="similarity">
    <text evidence="6">Belongs to the class I-like SAM-binding methyltransferase superfamily. RNA M5U methyltransferase family.</text>
</comment>
<feature type="active site" description="Nucleophile" evidence="6">
    <location>
        <position position="476"/>
    </location>
</feature>
<dbReference type="AlphaFoldDB" id="A0A423SZ56"/>
<comment type="caution">
    <text evidence="9">The sequence shown here is derived from an EMBL/GenBank/DDBJ whole genome shotgun (WGS) entry which is preliminary data.</text>
</comment>
<name>A0A423SZ56_PENVA</name>
<dbReference type="Gene3D" id="3.40.50.150">
    <property type="entry name" value="Vaccinia Virus protein VP39"/>
    <property type="match status" value="1"/>
</dbReference>
<protein>
    <recommendedName>
        <fullName evidence="4">tRNA (uracil(54)-C(5))-methyltransferase</fullName>
        <ecNumber evidence="4">2.1.1.35</ecNumber>
    </recommendedName>
</protein>
<dbReference type="InterPro" id="IPR030391">
    <property type="entry name" value="MeTrfase_TrmA_CS"/>
</dbReference>
<evidence type="ECO:0000256" key="3">
    <source>
        <dbReference type="ARBA" id="ARBA00022691"/>
    </source>
</evidence>
<keyword evidence="1 6" id="KW-0489">Methyltransferase</keyword>
<dbReference type="PROSITE" id="PS01230">
    <property type="entry name" value="TRMA_1"/>
    <property type="match status" value="1"/>
</dbReference>
<dbReference type="Proteomes" id="UP000283509">
    <property type="component" value="Unassembled WGS sequence"/>
</dbReference>
<dbReference type="InterPro" id="IPR045850">
    <property type="entry name" value="TRM2_met"/>
</dbReference>
<proteinExistence type="inferred from homology"/>
<dbReference type="PANTHER" id="PTHR45904">
    <property type="entry name" value="TRNA (URACIL-5-)-METHYLTRANSFERASE"/>
    <property type="match status" value="1"/>
</dbReference>
<evidence type="ECO:0000256" key="5">
    <source>
        <dbReference type="ARBA" id="ARBA00047278"/>
    </source>
</evidence>
<keyword evidence="3 6" id="KW-0949">S-adenosyl-L-methionine</keyword>
<gene>
    <name evidence="9" type="ORF">C7M84_012263</name>
</gene>
<dbReference type="InterPro" id="IPR030390">
    <property type="entry name" value="MeTrfase_TrmA_AS"/>
</dbReference>
<dbReference type="PANTHER" id="PTHR45904:SF2">
    <property type="entry name" value="TRNA (URACIL-5-)-METHYLTRANSFERASE HOMOLOG A"/>
    <property type="match status" value="1"/>
</dbReference>
<dbReference type="PROSITE" id="PS51687">
    <property type="entry name" value="SAM_MT_RNA_M5U"/>
    <property type="match status" value="1"/>
</dbReference>
<evidence type="ECO:0000256" key="8">
    <source>
        <dbReference type="SAM" id="MobiDB-lite"/>
    </source>
</evidence>
<accession>A0A423SZ56</accession>
<evidence type="ECO:0000256" key="6">
    <source>
        <dbReference type="PROSITE-ProRule" id="PRU01024"/>
    </source>
</evidence>
<dbReference type="GO" id="GO:0009451">
    <property type="term" value="P:RNA modification"/>
    <property type="evidence" value="ECO:0007669"/>
    <property type="project" value="UniProtKB-ARBA"/>
</dbReference>
<evidence type="ECO:0000256" key="7">
    <source>
        <dbReference type="PROSITE-ProRule" id="PRU10015"/>
    </source>
</evidence>
<evidence type="ECO:0000313" key="9">
    <source>
        <dbReference type="EMBL" id="ROT69535.1"/>
    </source>
</evidence>
<organism evidence="9 10">
    <name type="scientific">Penaeus vannamei</name>
    <name type="common">Whiteleg shrimp</name>
    <name type="synonym">Litopenaeus vannamei</name>
    <dbReference type="NCBI Taxonomy" id="6689"/>
    <lineage>
        <taxon>Eukaryota</taxon>
        <taxon>Metazoa</taxon>
        <taxon>Ecdysozoa</taxon>
        <taxon>Arthropoda</taxon>
        <taxon>Crustacea</taxon>
        <taxon>Multicrustacea</taxon>
        <taxon>Malacostraca</taxon>
        <taxon>Eumalacostraca</taxon>
        <taxon>Eucarida</taxon>
        <taxon>Decapoda</taxon>
        <taxon>Dendrobranchiata</taxon>
        <taxon>Penaeoidea</taxon>
        <taxon>Penaeidae</taxon>
        <taxon>Penaeus</taxon>
    </lineage>
</organism>
<dbReference type="InterPro" id="IPR029063">
    <property type="entry name" value="SAM-dependent_MTases_sf"/>
</dbReference>
<reference evidence="9 10" key="2">
    <citation type="submission" date="2019-01" db="EMBL/GenBank/DDBJ databases">
        <title>The decoding of complex shrimp genome reveals the adaptation for benthos swimmer, frequently molting mechanism and breeding impact on genome.</title>
        <authorList>
            <person name="Sun Y."/>
            <person name="Gao Y."/>
            <person name="Yu Y."/>
        </authorList>
    </citation>
    <scope>NUCLEOTIDE SEQUENCE [LARGE SCALE GENOMIC DNA]</scope>
    <source>
        <tissue evidence="9">Muscle</tissue>
    </source>
</reference>
<comment type="caution">
    <text evidence="6">Lacks conserved residue(s) required for the propagation of feature annotation.</text>
</comment>
<dbReference type="PROSITE" id="PS01231">
    <property type="entry name" value="TRMA_2"/>
    <property type="match status" value="1"/>
</dbReference>
<comment type="catalytic activity">
    <reaction evidence="5">
        <text>uridine(54) in tRNA + S-adenosyl-L-methionine = 5-methyluridine(54) in tRNA + S-adenosyl-L-homocysteine + H(+)</text>
        <dbReference type="Rhea" id="RHEA:42712"/>
        <dbReference type="Rhea" id="RHEA-COMP:10167"/>
        <dbReference type="Rhea" id="RHEA-COMP:10193"/>
        <dbReference type="ChEBI" id="CHEBI:15378"/>
        <dbReference type="ChEBI" id="CHEBI:57856"/>
        <dbReference type="ChEBI" id="CHEBI:59789"/>
        <dbReference type="ChEBI" id="CHEBI:65315"/>
        <dbReference type="ChEBI" id="CHEBI:74447"/>
        <dbReference type="EC" id="2.1.1.35"/>
    </reaction>
    <physiologicalReaction direction="left-to-right" evidence="5">
        <dbReference type="Rhea" id="RHEA:42713"/>
    </physiologicalReaction>
</comment>
<feature type="active site" evidence="7">
    <location>
        <position position="476"/>
    </location>
</feature>
<dbReference type="SUPFAM" id="SSF54928">
    <property type="entry name" value="RNA-binding domain, RBD"/>
    <property type="match status" value="1"/>
</dbReference>
<dbReference type="OrthoDB" id="10250660at2759"/>
<dbReference type="GO" id="GO:0032259">
    <property type="term" value="P:methylation"/>
    <property type="evidence" value="ECO:0007669"/>
    <property type="project" value="UniProtKB-KW"/>
</dbReference>
<sequence length="591" mass="67119">MEGVAEVRGLPRYYPVGQLKKLLNDTLQLNAHKVKPAGQGKTWAYVTFRDEKARQKALVVLDKYKWKKCILTSSIAKPVEDPLIKQREQSDQRSNSVSNDKLTILEKVVKSVTPYAHLSYDDQLKEKEKIAKNVLRKFGSELGRVNPELTEWVTWHKLRRKGQVCEIDPIIPSPVTDAYRNKCEFTIGINPETEQPTVGFRIASYREGSMCVAPIEHLCHLPDPMKKVVKVFETFVRSSSYMPFSPLTHDGVWRQLTVRTTRNKDIMVVVVVHPQQMNDEELGAIKKSIVDLFLEGAGKPLGVTSIFFQAYGQKERGVEEKYEHLWGEQFITETILGKKFRVSPDAFLQVNTAAGEVLYETIGNVAALDGTSVLLDVCCGTGTIGISLAERCLKVYGVELVKKAAEDARFNAENNDIKNVVIYEGKAEDHVKTMVENCEQYDTIGVVDPPRAGLHGNVVCGLRRCENMKRLVYVSCDPANACKNFINLARGKSKQYKGDFFIPIRAVPIDLFPHTPHFELVILFERWDELKWRRIMEGDPLPRDAEYFKRIPSIHYDAKKADREGKQESGNISKRTLEDSDESVQKKQKEN</sequence>
<feature type="binding site" evidence="6">
    <location>
        <position position="399"/>
    </location>
    <ligand>
        <name>S-adenosyl-L-methionine</name>
        <dbReference type="ChEBI" id="CHEBI:59789"/>
    </ligand>
</feature>
<evidence type="ECO:0000256" key="4">
    <source>
        <dbReference type="ARBA" id="ARBA00033763"/>
    </source>
</evidence>
<dbReference type="STRING" id="6689.A0A423SZ56"/>
<dbReference type="InterPro" id="IPR035979">
    <property type="entry name" value="RBD_domain_sf"/>
</dbReference>
<dbReference type="EC" id="2.1.1.35" evidence="4"/>
<evidence type="ECO:0000256" key="2">
    <source>
        <dbReference type="ARBA" id="ARBA00022679"/>
    </source>
</evidence>
<feature type="binding site" evidence="6">
    <location>
        <position position="349"/>
    </location>
    <ligand>
        <name>S-adenosyl-L-methionine</name>
        <dbReference type="ChEBI" id="CHEBI:59789"/>
    </ligand>
</feature>
<feature type="binding site" evidence="6">
    <location>
        <position position="448"/>
    </location>
    <ligand>
        <name>S-adenosyl-L-methionine</name>
        <dbReference type="ChEBI" id="CHEBI:59789"/>
    </ligand>
</feature>